<dbReference type="InParanoid" id="D2VXL5"/>
<dbReference type="Proteomes" id="UP000006671">
    <property type="component" value="Unassembled WGS sequence"/>
</dbReference>
<dbReference type="VEuPathDB" id="AmoebaDB:NAEGRDRAFT_73792"/>
<protein>
    <submittedName>
        <fullName evidence="1">Predicted protein</fullName>
    </submittedName>
</protein>
<dbReference type="AlphaFoldDB" id="D2VXL5"/>
<dbReference type="RefSeq" id="XP_002671208.1">
    <property type="nucleotide sequence ID" value="XM_002671162.1"/>
</dbReference>
<dbReference type="KEGG" id="ngr:NAEGRDRAFT_73792"/>
<proteinExistence type="predicted"/>
<reference evidence="1 2" key="1">
    <citation type="journal article" date="2010" name="Cell">
        <title>The genome of Naegleria gruberi illuminates early eukaryotic versatility.</title>
        <authorList>
            <person name="Fritz-Laylin L.K."/>
            <person name="Prochnik S.E."/>
            <person name="Ginger M.L."/>
            <person name="Dacks J.B."/>
            <person name="Carpenter M.L."/>
            <person name="Field M.C."/>
            <person name="Kuo A."/>
            <person name="Paredez A."/>
            <person name="Chapman J."/>
            <person name="Pham J."/>
            <person name="Shu S."/>
            <person name="Neupane R."/>
            <person name="Cipriano M."/>
            <person name="Mancuso J."/>
            <person name="Tu H."/>
            <person name="Salamov A."/>
            <person name="Lindquist E."/>
            <person name="Shapiro H."/>
            <person name="Lucas S."/>
            <person name="Grigoriev I.V."/>
            <person name="Cande W.Z."/>
            <person name="Fulton C."/>
            <person name="Rokhsar D.S."/>
            <person name="Dawson S.C."/>
        </authorList>
    </citation>
    <scope>NUCLEOTIDE SEQUENCE [LARGE SCALE GENOMIC DNA]</scope>
    <source>
        <strain evidence="1 2">NEG-M</strain>
    </source>
</reference>
<accession>D2VXL5</accession>
<dbReference type="EMBL" id="GG738907">
    <property type="protein sequence ID" value="EFC38464.1"/>
    <property type="molecule type" value="Genomic_DNA"/>
</dbReference>
<evidence type="ECO:0000313" key="1">
    <source>
        <dbReference type="EMBL" id="EFC38464.1"/>
    </source>
</evidence>
<dbReference type="GeneID" id="8858308"/>
<keyword evidence="2" id="KW-1185">Reference proteome</keyword>
<sequence length="297" mass="34748">MYYKFNSSNIKCYKRDQNKYQMITKPGSLRDVFRIYFISSINGEESMLTNKIDTIIKVFNKERNAKLLDTVVELVKDVKNSVATLDSFYDLTENEDTHSTVYYYFGVDEISSEIFPRIFKKLKGVYFLNQEETDIYDCAAFNTSVVVFTNSGYPLLIKTEYTTNTDTYRGRIVEEENCSIYSDMIFTHSKHFDQRGDFRPEFECSRSKLLKSIQPLIFKKDSAITLMDEVEHPENQAKDGLIYAFFQCAFGVKKNYFAQNVKDDDWVPLCIVKDGKFIENHADSSDDEFPSKKRKYK</sequence>
<evidence type="ECO:0000313" key="2">
    <source>
        <dbReference type="Proteomes" id="UP000006671"/>
    </source>
</evidence>
<gene>
    <name evidence="1" type="ORF">NAEGRDRAFT_73792</name>
</gene>
<name>D2VXL5_NAEGR</name>
<organism evidence="2">
    <name type="scientific">Naegleria gruberi</name>
    <name type="common">Amoeba</name>
    <dbReference type="NCBI Taxonomy" id="5762"/>
    <lineage>
        <taxon>Eukaryota</taxon>
        <taxon>Discoba</taxon>
        <taxon>Heterolobosea</taxon>
        <taxon>Tetramitia</taxon>
        <taxon>Eutetramitia</taxon>
        <taxon>Vahlkampfiidae</taxon>
        <taxon>Naegleria</taxon>
    </lineage>
</organism>